<dbReference type="GO" id="GO:0005886">
    <property type="term" value="C:plasma membrane"/>
    <property type="evidence" value="ECO:0007669"/>
    <property type="project" value="UniProtKB-SubCell"/>
</dbReference>
<dbReference type="GO" id="GO:0004325">
    <property type="term" value="F:ferrochelatase activity"/>
    <property type="evidence" value="ECO:0007669"/>
    <property type="project" value="InterPro"/>
</dbReference>
<dbReference type="InterPro" id="IPR028281">
    <property type="entry name" value="Sirohaem_synthase_central"/>
</dbReference>
<sequence>MLAQQTPVVSPDRQTPMQSLPNPLFPVFLKLEQLRLLLVGAGNVGLEKLTAVLSNAPATRIQVVALEVSTAFKAYADKYPNVEILIKPYEPADLDSCDIAIVATADITLDEQISLDAKAKSKLINVADKPTLCDFYLGSIVKKGSIKIAISTNGKSPTLAKRLKTVLQDGLPGELETSLDNLQKFRKTLTGDFQHKVQALNQVTQGLVNPLQKKESEKPRLLRASFWKKLGLYAIAFLAVMLLGYWLFGYVLPVHWVNKSFDYLAGSLDKQFFWMFAAGFCAQLVDGAMGMGYGVLSTTFLLSSNLPIPIAGISSSVHMAEMFSVGTAGISHYKYKHVNKKLWVALVIPGAIGAILGALFIGTMGKEFGHILRPLIAIYTFYLGFKIVKKAFKNLKLQRHRKIVNVRPVAFVGGFLDAFGGGWGPLVTSTLISGGRDPLYTIGSSTFTKFFTSIGSTATFIIVFGQMHFQVIAGLIFGGVLAAPFAARLSGKLPIKTMYICVGILVILCSLRVLWGYLCHSNSVY</sequence>
<name>A0A5B8VME7_9BACT</name>
<keyword evidence="6" id="KW-0520">NAD</keyword>
<keyword evidence="8" id="KW-0627">Porphyrin biosynthesis</keyword>
<dbReference type="RefSeq" id="WP_146782629.1">
    <property type="nucleotide sequence ID" value="NZ_CP042434.1"/>
</dbReference>
<evidence type="ECO:0000259" key="11">
    <source>
        <dbReference type="Pfam" id="PF14824"/>
    </source>
</evidence>
<dbReference type="PANTHER" id="PTHR35330">
    <property type="entry name" value="SIROHEME BIOSYNTHESIS PROTEIN MET8"/>
    <property type="match status" value="1"/>
</dbReference>
<evidence type="ECO:0000256" key="7">
    <source>
        <dbReference type="ARBA" id="ARBA00023136"/>
    </source>
</evidence>
<proteinExistence type="inferred from homology"/>
<protein>
    <recommendedName>
        <fullName evidence="10">Probable membrane transporter protein</fullName>
    </recommendedName>
</protein>
<dbReference type="Pfam" id="PF14824">
    <property type="entry name" value="Sirohm_synth_M"/>
    <property type="match status" value="1"/>
</dbReference>
<dbReference type="InterPro" id="IPR006367">
    <property type="entry name" value="Sirohaem_synthase_N"/>
</dbReference>
<feature type="transmembrane region" description="Helical" evidence="10">
    <location>
        <begin position="497"/>
        <end position="518"/>
    </location>
</feature>
<feature type="transmembrane region" description="Helical" evidence="10">
    <location>
        <begin position="471"/>
        <end position="491"/>
    </location>
</feature>
<comment type="pathway">
    <text evidence="2">Porphyrin-containing compound metabolism; siroheme biosynthesis; sirohydrochlorin from precorrin-2: step 1/1.</text>
</comment>
<feature type="transmembrane region" description="Helical" evidence="10">
    <location>
        <begin position="409"/>
        <end position="426"/>
    </location>
</feature>
<comment type="subcellular location">
    <subcellularLocation>
        <location evidence="10">Cell membrane</location>
        <topology evidence="10">Multi-pass membrane protein</topology>
    </subcellularLocation>
    <subcellularLocation>
        <location evidence="1">Membrane</location>
        <topology evidence="1">Multi-pass membrane protein</topology>
    </subcellularLocation>
</comment>
<keyword evidence="10" id="KW-1003">Cell membrane</keyword>
<dbReference type="PANTHER" id="PTHR35330:SF1">
    <property type="entry name" value="SIROHEME BIOSYNTHESIS PROTEIN MET8"/>
    <property type="match status" value="1"/>
</dbReference>
<evidence type="ECO:0000256" key="4">
    <source>
        <dbReference type="ARBA" id="ARBA00022989"/>
    </source>
</evidence>
<feature type="transmembrane region" description="Helical" evidence="10">
    <location>
        <begin position="446"/>
        <end position="464"/>
    </location>
</feature>
<dbReference type="Pfam" id="PF13241">
    <property type="entry name" value="NAD_binding_7"/>
    <property type="match status" value="1"/>
</dbReference>
<feature type="transmembrane region" description="Helical" evidence="10">
    <location>
        <begin position="342"/>
        <end position="365"/>
    </location>
</feature>
<dbReference type="SUPFAM" id="SSF75615">
    <property type="entry name" value="Siroheme synthase middle domains-like"/>
    <property type="match status" value="1"/>
</dbReference>
<evidence type="ECO:0000313" key="13">
    <source>
        <dbReference type="Proteomes" id="UP000321291"/>
    </source>
</evidence>
<dbReference type="SUPFAM" id="SSF51735">
    <property type="entry name" value="NAD(P)-binding Rossmann-fold domains"/>
    <property type="match status" value="1"/>
</dbReference>
<evidence type="ECO:0000256" key="5">
    <source>
        <dbReference type="ARBA" id="ARBA00023002"/>
    </source>
</evidence>
<evidence type="ECO:0000256" key="6">
    <source>
        <dbReference type="ARBA" id="ARBA00023027"/>
    </source>
</evidence>
<reference evidence="12 13" key="1">
    <citation type="journal article" date="2017" name="Int. J. Syst. Evol. Microbiol.">
        <title>Arachidicoccus ginsenosidivorans sp. nov., with ginsenoside-converting activity isolated from ginseng cultivating soil.</title>
        <authorList>
            <person name="Siddiqi M.Z."/>
            <person name="Aslam Z."/>
            <person name="Im W.T."/>
        </authorList>
    </citation>
    <scope>NUCLEOTIDE SEQUENCE [LARGE SCALE GENOMIC DNA]</scope>
    <source>
        <strain evidence="12 13">Gsoil 809</strain>
    </source>
</reference>
<dbReference type="Pfam" id="PF01925">
    <property type="entry name" value="TauE"/>
    <property type="match status" value="1"/>
</dbReference>
<accession>A0A5B8VME7</accession>
<feature type="domain" description="Siroheme synthase central" evidence="11">
    <location>
        <begin position="144"/>
        <end position="164"/>
    </location>
</feature>
<evidence type="ECO:0000256" key="10">
    <source>
        <dbReference type="RuleBase" id="RU363041"/>
    </source>
</evidence>
<dbReference type="KEGG" id="agi:FSB73_12510"/>
<dbReference type="InterPro" id="IPR002781">
    <property type="entry name" value="TM_pro_TauE-like"/>
</dbReference>
<evidence type="ECO:0000256" key="8">
    <source>
        <dbReference type="ARBA" id="ARBA00023244"/>
    </source>
</evidence>
<dbReference type="InterPro" id="IPR036291">
    <property type="entry name" value="NAD(P)-bd_dom_sf"/>
</dbReference>
<gene>
    <name evidence="12" type="ORF">FSB73_12510</name>
</gene>
<keyword evidence="4 10" id="KW-1133">Transmembrane helix</keyword>
<keyword evidence="13" id="KW-1185">Reference proteome</keyword>
<dbReference type="Gene3D" id="3.30.160.110">
    <property type="entry name" value="Siroheme synthase, domain 2"/>
    <property type="match status" value="1"/>
</dbReference>
<dbReference type="UniPathway" id="UPA00262">
    <property type="reaction ID" value="UER00222"/>
</dbReference>
<dbReference type="Gene3D" id="3.40.50.720">
    <property type="entry name" value="NAD(P)-binding Rossmann-like Domain"/>
    <property type="match status" value="1"/>
</dbReference>
<evidence type="ECO:0000256" key="2">
    <source>
        <dbReference type="ARBA" id="ARBA00005010"/>
    </source>
</evidence>
<evidence type="ECO:0000256" key="3">
    <source>
        <dbReference type="ARBA" id="ARBA00022692"/>
    </source>
</evidence>
<dbReference type="GO" id="GO:0043115">
    <property type="term" value="F:precorrin-2 dehydrogenase activity"/>
    <property type="evidence" value="ECO:0007669"/>
    <property type="project" value="UniProtKB-EC"/>
</dbReference>
<dbReference type="OrthoDB" id="45564at2"/>
<dbReference type="GO" id="GO:0019354">
    <property type="term" value="P:siroheme biosynthetic process"/>
    <property type="evidence" value="ECO:0007669"/>
    <property type="project" value="UniProtKB-UniPathway"/>
</dbReference>
<feature type="transmembrane region" description="Helical" evidence="10">
    <location>
        <begin position="230"/>
        <end position="252"/>
    </location>
</feature>
<evidence type="ECO:0000256" key="9">
    <source>
        <dbReference type="ARBA" id="ARBA00047561"/>
    </source>
</evidence>
<dbReference type="AlphaFoldDB" id="A0A5B8VME7"/>
<keyword evidence="3 10" id="KW-0812">Transmembrane</keyword>
<keyword evidence="5" id="KW-0560">Oxidoreductase</keyword>
<feature type="transmembrane region" description="Helical" evidence="10">
    <location>
        <begin position="371"/>
        <end position="388"/>
    </location>
</feature>
<evidence type="ECO:0000256" key="1">
    <source>
        <dbReference type="ARBA" id="ARBA00004141"/>
    </source>
</evidence>
<keyword evidence="7 10" id="KW-0472">Membrane</keyword>
<dbReference type="InterPro" id="IPR028161">
    <property type="entry name" value="Met8-like"/>
</dbReference>
<comment type="similarity">
    <text evidence="10">Belongs to the 4-toluene sulfonate uptake permease (TSUP) (TC 2.A.102) family.</text>
</comment>
<dbReference type="EMBL" id="CP042434">
    <property type="protein sequence ID" value="QEC72373.1"/>
    <property type="molecule type" value="Genomic_DNA"/>
</dbReference>
<dbReference type="Proteomes" id="UP000321291">
    <property type="component" value="Chromosome"/>
</dbReference>
<organism evidence="12 13">
    <name type="scientific">Arachidicoccus ginsenosidivorans</name>
    <dbReference type="NCBI Taxonomy" id="496057"/>
    <lineage>
        <taxon>Bacteria</taxon>
        <taxon>Pseudomonadati</taxon>
        <taxon>Bacteroidota</taxon>
        <taxon>Chitinophagia</taxon>
        <taxon>Chitinophagales</taxon>
        <taxon>Chitinophagaceae</taxon>
        <taxon>Arachidicoccus</taxon>
    </lineage>
</organism>
<comment type="catalytic activity">
    <reaction evidence="9">
        <text>precorrin-2 + NAD(+) = sirohydrochlorin + NADH + 2 H(+)</text>
        <dbReference type="Rhea" id="RHEA:15613"/>
        <dbReference type="ChEBI" id="CHEBI:15378"/>
        <dbReference type="ChEBI" id="CHEBI:57540"/>
        <dbReference type="ChEBI" id="CHEBI:57945"/>
        <dbReference type="ChEBI" id="CHEBI:58351"/>
        <dbReference type="ChEBI" id="CHEBI:58827"/>
        <dbReference type="EC" id="1.3.1.76"/>
    </reaction>
</comment>
<feature type="transmembrane region" description="Helical" evidence="10">
    <location>
        <begin position="272"/>
        <end position="296"/>
    </location>
</feature>
<evidence type="ECO:0000313" key="12">
    <source>
        <dbReference type="EMBL" id="QEC72373.1"/>
    </source>
</evidence>
<dbReference type="NCBIfam" id="TIGR01470">
    <property type="entry name" value="cysG_Nterm"/>
    <property type="match status" value="1"/>
</dbReference>